<protein>
    <submittedName>
        <fullName evidence="2">Uncharacterized protein</fullName>
    </submittedName>
</protein>
<evidence type="ECO:0000313" key="3">
    <source>
        <dbReference type="Proteomes" id="UP000696485"/>
    </source>
</evidence>
<evidence type="ECO:0000313" key="2">
    <source>
        <dbReference type="EMBL" id="KAF9337734.1"/>
    </source>
</evidence>
<gene>
    <name evidence="2" type="ORF">BG006_003093</name>
</gene>
<reference evidence="2" key="1">
    <citation type="journal article" date="2020" name="Fungal Divers.">
        <title>Resolving the Mortierellaceae phylogeny through synthesis of multi-gene phylogenetics and phylogenomics.</title>
        <authorList>
            <person name="Vandepol N."/>
            <person name="Liber J."/>
            <person name="Desiro A."/>
            <person name="Na H."/>
            <person name="Kennedy M."/>
            <person name="Barry K."/>
            <person name="Grigoriev I.V."/>
            <person name="Miller A.N."/>
            <person name="O'Donnell K."/>
            <person name="Stajich J.E."/>
            <person name="Bonito G."/>
        </authorList>
    </citation>
    <scope>NUCLEOTIDE SEQUENCE</scope>
    <source>
        <strain evidence="2">NVP1</strain>
    </source>
</reference>
<dbReference type="AlphaFoldDB" id="A0A9P5VR30"/>
<comment type="caution">
    <text evidence="2">The sequence shown here is derived from an EMBL/GenBank/DDBJ whole genome shotgun (WGS) entry which is preliminary data.</text>
</comment>
<dbReference type="EMBL" id="JAAAUY010000018">
    <property type="protein sequence ID" value="KAF9337734.1"/>
    <property type="molecule type" value="Genomic_DNA"/>
</dbReference>
<sequence>MLLSTPQQFTPPKPLNISPKELKEARTALQKILSEIPIQTVEPLVETPRAYCKAFTALCNIACDERLDTTEQPTAAGNRNKPSEIASAECANPDAKTVFQAQAKCECAGLDMTDRVNFALVGGVTSSRTAPTSDLAANGLLDGLTNLPAIATFVNIIHIAQKVCYFVGFLKVLADDNSSPTPLPNPVGGGGKSIFDTIKGWFSDLFGGKPKTDPLPTPIPPIFGPIGPIGFPTPTNDGGNTPPTSTGSAASPTPTKKKWFFGLFSEMDEHGNIIGDDRVAGSPDQQQRQEGAAEDGDDTYRLVSHDGRVARIVRAQKRQVEKMRGVQEQGKHDL</sequence>
<keyword evidence="3" id="KW-1185">Reference proteome</keyword>
<organism evidence="2 3">
    <name type="scientific">Podila minutissima</name>
    <dbReference type="NCBI Taxonomy" id="64525"/>
    <lineage>
        <taxon>Eukaryota</taxon>
        <taxon>Fungi</taxon>
        <taxon>Fungi incertae sedis</taxon>
        <taxon>Mucoromycota</taxon>
        <taxon>Mortierellomycotina</taxon>
        <taxon>Mortierellomycetes</taxon>
        <taxon>Mortierellales</taxon>
        <taxon>Mortierellaceae</taxon>
        <taxon>Podila</taxon>
    </lineage>
</organism>
<dbReference type="Proteomes" id="UP000696485">
    <property type="component" value="Unassembled WGS sequence"/>
</dbReference>
<evidence type="ECO:0000256" key="1">
    <source>
        <dbReference type="SAM" id="MobiDB-lite"/>
    </source>
</evidence>
<feature type="region of interest" description="Disordered" evidence="1">
    <location>
        <begin position="224"/>
        <end position="254"/>
    </location>
</feature>
<accession>A0A9P5VR30</accession>
<feature type="region of interest" description="Disordered" evidence="1">
    <location>
        <begin position="273"/>
        <end position="305"/>
    </location>
</feature>
<proteinExistence type="predicted"/>
<name>A0A9P5VR30_9FUNG</name>